<dbReference type="InterPro" id="IPR003661">
    <property type="entry name" value="HisK_dim/P_dom"/>
</dbReference>
<evidence type="ECO:0000259" key="8">
    <source>
        <dbReference type="PROSITE" id="PS50113"/>
    </source>
</evidence>
<dbReference type="Pfam" id="PF08448">
    <property type="entry name" value="PAS_4"/>
    <property type="match status" value="2"/>
</dbReference>
<dbReference type="PROSITE" id="PS50113">
    <property type="entry name" value="PAC"/>
    <property type="match status" value="1"/>
</dbReference>
<dbReference type="EMBL" id="VFIA01000033">
    <property type="protein sequence ID" value="MBC3793878.1"/>
    <property type="molecule type" value="Genomic_DNA"/>
</dbReference>
<evidence type="ECO:0000259" key="7">
    <source>
        <dbReference type="PROSITE" id="PS50109"/>
    </source>
</evidence>
<feature type="domain" description="Histidine kinase" evidence="7">
    <location>
        <begin position="626"/>
        <end position="857"/>
    </location>
</feature>
<organism evidence="9 10">
    <name type="scientific">Spirosoma utsteinense</name>
    <dbReference type="NCBI Taxonomy" id="2585773"/>
    <lineage>
        <taxon>Bacteria</taxon>
        <taxon>Pseudomonadati</taxon>
        <taxon>Bacteroidota</taxon>
        <taxon>Cytophagia</taxon>
        <taxon>Cytophagales</taxon>
        <taxon>Cytophagaceae</taxon>
        <taxon>Spirosoma</taxon>
    </lineage>
</organism>
<keyword evidence="6" id="KW-0175">Coiled coil</keyword>
<keyword evidence="5" id="KW-0418">Kinase</keyword>
<dbReference type="Proteomes" id="UP000700732">
    <property type="component" value="Unassembled WGS sequence"/>
</dbReference>
<evidence type="ECO:0000256" key="1">
    <source>
        <dbReference type="ARBA" id="ARBA00000085"/>
    </source>
</evidence>
<feature type="coiled-coil region" evidence="6">
    <location>
        <begin position="564"/>
        <end position="612"/>
    </location>
</feature>
<evidence type="ECO:0000256" key="5">
    <source>
        <dbReference type="ARBA" id="ARBA00022777"/>
    </source>
</evidence>
<dbReference type="InterPro" id="IPR000700">
    <property type="entry name" value="PAS-assoc_C"/>
</dbReference>
<accession>A0ABR6WBC6</accession>
<reference evidence="9 10" key="1">
    <citation type="submission" date="2019-06" db="EMBL/GenBank/DDBJ databases">
        <title>Spirosoma utsteinense sp. nov. isolated from Antarctic ice-free soils.</title>
        <authorList>
            <person name="Tahon G."/>
        </authorList>
    </citation>
    <scope>NUCLEOTIDE SEQUENCE [LARGE SCALE GENOMIC DNA]</scope>
    <source>
        <strain evidence="9 10">LMG 31447</strain>
    </source>
</reference>
<dbReference type="Gene3D" id="3.30.565.10">
    <property type="entry name" value="Histidine kinase-like ATPase, C-terminal domain"/>
    <property type="match status" value="1"/>
</dbReference>
<dbReference type="PANTHER" id="PTHR43304">
    <property type="entry name" value="PHYTOCHROME-LIKE PROTEIN CPH1"/>
    <property type="match status" value="1"/>
</dbReference>
<comment type="catalytic activity">
    <reaction evidence="1">
        <text>ATP + protein L-histidine = ADP + protein N-phospho-L-histidine.</text>
        <dbReference type="EC" id="2.7.13.3"/>
    </reaction>
</comment>
<dbReference type="Gene3D" id="1.10.287.130">
    <property type="match status" value="1"/>
</dbReference>
<dbReference type="NCBIfam" id="TIGR00229">
    <property type="entry name" value="sensory_box"/>
    <property type="match status" value="1"/>
</dbReference>
<dbReference type="InterPro" id="IPR004358">
    <property type="entry name" value="Sig_transdc_His_kin-like_C"/>
</dbReference>
<keyword evidence="4" id="KW-0808">Transferase</keyword>
<dbReference type="InterPro" id="IPR052162">
    <property type="entry name" value="Sensor_kinase/Photoreceptor"/>
</dbReference>
<evidence type="ECO:0000256" key="3">
    <source>
        <dbReference type="ARBA" id="ARBA00022553"/>
    </source>
</evidence>
<comment type="caution">
    <text evidence="9">The sequence shown here is derived from an EMBL/GenBank/DDBJ whole genome shotgun (WGS) entry which is preliminary data.</text>
</comment>
<dbReference type="CDD" id="cd00082">
    <property type="entry name" value="HisKA"/>
    <property type="match status" value="1"/>
</dbReference>
<dbReference type="PANTHER" id="PTHR43304:SF1">
    <property type="entry name" value="PAC DOMAIN-CONTAINING PROTEIN"/>
    <property type="match status" value="1"/>
</dbReference>
<dbReference type="InterPro" id="IPR005467">
    <property type="entry name" value="His_kinase_dom"/>
</dbReference>
<sequence>MTTYSTEKKYPFLQGGGEMGGRTRSYDWSKTSLGVPDQWPLSLRTTLPIILKARFPMFLFWGPEHLCFYNDAYRPILEREGEPLMALGRPGAEVWPAIWPTIEPLIDQALAGEETSWSDDQLSPSHGNGQPDMACRTYTYNSVIDELGQPVGVFVTGAESRGQVTRNQQLRHSKQRFQNLIRDISVGIIVLGGEDMRVHIVNQAYAQLINRSREALLNKPLFSIIPETESVFRPIIDEVRVTGNPRSLYNQPYFVHDGGERKEGFLNLVYQPYRELDGTISGVMVICQDVTEQMLAQQQIIASESKLRSVIESAPYPIAVYTGPQMRIQFANQSILDAWGRDKNVIGKPYAAVLPELATQGIYEQLNGVYTTGIAFHAQNQRVDIVVDGRLQSFYFKYSFTPLYDNDGQIYGVTNTGAEVTDLVVARQKQAEAEVSLRTAVELAQLATWSLDIRTSSLTYSERLMHWLGLSQPTKKLGNVYTLLPEEYRSSVADAIAAVIQPGSPGLYTNEHPIINQLTGQQRIIHVQAQVSYDSTTGEPVLLSGVAQDVTQQRRLQLTLEQQVMERTEELAAVNEELAATNEELASSNEEYASINEEYMSINEELTESTNQLIRSNENLQRFAYIASHDLQEPLRKIQSFGDLLRSGYADQLGEGVDYLTRMQASAGRMSTLIKDLLTFSRIATGQETRELVSLAQVVQQVLSDLDLIIAETGASVTVGDLPTVVGNPAQLSQLFTNMLSNALKFRRTDAEGVPVAAHVKISAQSVLERELPSSVKPSRSADWYHRIDVADDGVGFDEKYLDRIFQVFQRLHGKSEFAGTGIGLAICEKVTTNHGGAITATSQPGEGSTFSVYLPM</sequence>
<dbReference type="SMART" id="SM00387">
    <property type="entry name" value="HATPase_c"/>
    <property type="match status" value="1"/>
</dbReference>
<dbReference type="PROSITE" id="PS50109">
    <property type="entry name" value="HIS_KIN"/>
    <property type="match status" value="1"/>
</dbReference>
<dbReference type="SUPFAM" id="SSF55785">
    <property type="entry name" value="PYP-like sensor domain (PAS domain)"/>
    <property type="match status" value="3"/>
</dbReference>
<dbReference type="SUPFAM" id="SSF47384">
    <property type="entry name" value="Homodimeric domain of signal transducing histidine kinase"/>
    <property type="match status" value="1"/>
</dbReference>
<evidence type="ECO:0000256" key="2">
    <source>
        <dbReference type="ARBA" id="ARBA00012438"/>
    </source>
</evidence>
<dbReference type="Gene3D" id="3.30.450.20">
    <property type="entry name" value="PAS domain"/>
    <property type="match status" value="3"/>
</dbReference>
<dbReference type="SMART" id="SM00091">
    <property type="entry name" value="PAS"/>
    <property type="match status" value="3"/>
</dbReference>
<dbReference type="EC" id="2.7.13.3" evidence="2"/>
<dbReference type="RefSeq" id="WP_186739740.1">
    <property type="nucleotide sequence ID" value="NZ_VFIA01000033.1"/>
</dbReference>
<dbReference type="Pfam" id="PF00512">
    <property type="entry name" value="HisKA"/>
    <property type="match status" value="1"/>
</dbReference>
<keyword evidence="10" id="KW-1185">Reference proteome</keyword>
<evidence type="ECO:0000313" key="9">
    <source>
        <dbReference type="EMBL" id="MBC3793878.1"/>
    </source>
</evidence>
<proteinExistence type="predicted"/>
<dbReference type="InterPro" id="IPR013656">
    <property type="entry name" value="PAS_4"/>
</dbReference>
<dbReference type="SMART" id="SM00388">
    <property type="entry name" value="HisKA"/>
    <property type="match status" value="1"/>
</dbReference>
<dbReference type="InterPro" id="IPR003594">
    <property type="entry name" value="HATPase_dom"/>
</dbReference>
<dbReference type="Pfam" id="PF02518">
    <property type="entry name" value="HATPase_c"/>
    <property type="match status" value="1"/>
</dbReference>
<evidence type="ECO:0000256" key="4">
    <source>
        <dbReference type="ARBA" id="ARBA00022679"/>
    </source>
</evidence>
<feature type="domain" description="PAC" evidence="8">
    <location>
        <begin position="508"/>
        <end position="562"/>
    </location>
</feature>
<name>A0ABR6WBC6_9BACT</name>
<keyword evidence="3" id="KW-0597">Phosphoprotein</keyword>
<protein>
    <recommendedName>
        <fullName evidence="2">histidine kinase</fullName>
        <ecNumber evidence="2">2.7.13.3</ecNumber>
    </recommendedName>
</protein>
<evidence type="ECO:0000313" key="10">
    <source>
        <dbReference type="Proteomes" id="UP000700732"/>
    </source>
</evidence>
<dbReference type="PRINTS" id="PR00344">
    <property type="entry name" value="BCTRLSENSOR"/>
</dbReference>
<dbReference type="InterPro" id="IPR036890">
    <property type="entry name" value="HATPase_C_sf"/>
</dbReference>
<gene>
    <name evidence="9" type="ORF">FH603_4401</name>
</gene>
<dbReference type="InterPro" id="IPR000014">
    <property type="entry name" value="PAS"/>
</dbReference>
<dbReference type="InterPro" id="IPR035965">
    <property type="entry name" value="PAS-like_dom_sf"/>
</dbReference>
<dbReference type="InterPro" id="IPR036097">
    <property type="entry name" value="HisK_dim/P_sf"/>
</dbReference>
<evidence type="ECO:0000256" key="6">
    <source>
        <dbReference type="SAM" id="Coils"/>
    </source>
</evidence>
<dbReference type="SUPFAM" id="SSF55874">
    <property type="entry name" value="ATPase domain of HSP90 chaperone/DNA topoisomerase II/histidine kinase"/>
    <property type="match status" value="1"/>
</dbReference>
<dbReference type="CDD" id="cd00130">
    <property type="entry name" value="PAS"/>
    <property type="match status" value="1"/>
</dbReference>